<comment type="caution">
    <text evidence="2">The sequence shown here is derived from an EMBL/GenBank/DDBJ whole genome shotgun (WGS) entry which is preliminary data.</text>
</comment>
<evidence type="ECO:0000256" key="1">
    <source>
        <dbReference type="SAM" id="MobiDB-lite"/>
    </source>
</evidence>
<feature type="compositionally biased region" description="Basic and acidic residues" evidence="1">
    <location>
        <begin position="329"/>
        <end position="340"/>
    </location>
</feature>
<feature type="compositionally biased region" description="Low complexity" evidence="1">
    <location>
        <begin position="87"/>
        <end position="107"/>
    </location>
</feature>
<feature type="region of interest" description="Disordered" evidence="1">
    <location>
        <begin position="294"/>
        <end position="435"/>
    </location>
</feature>
<dbReference type="EMBL" id="MIGC01007013">
    <property type="protein sequence ID" value="PHJ15922.1"/>
    <property type="molecule type" value="Genomic_DNA"/>
</dbReference>
<keyword evidence="3" id="KW-1185">Reference proteome</keyword>
<organism evidence="2 3">
    <name type="scientific">Cystoisospora suis</name>
    <dbReference type="NCBI Taxonomy" id="483139"/>
    <lineage>
        <taxon>Eukaryota</taxon>
        <taxon>Sar</taxon>
        <taxon>Alveolata</taxon>
        <taxon>Apicomplexa</taxon>
        <taxon>Conoidasida</taxon>
        <taxon>Coccidia</taxon>
        <taxon>Eucoccidiorida</taxon>
        <taxon>Eimeriorina</taxon>
        <taxon>Sarcocystidae</taxon>
        <taxon>Cystoisospora</taxon>
    </lineage>
</organism>
<name>A0A2C6KHB7_9APIC</name>
<feature type="compositionally biased region" description="Basic and acidic residues" evidence="1">
    <location>
        <begin position="356"/>
        <end position="380"/>
    </location>
</feature>
<feature type="compositionally biased region" description="Pro residues" evidence="1">
    <location>
        <begin position="422"/>
        <end position="432"/>
    </location>
</feature>
<evidence type="ECO:0000313" key="2">
    <source>
        <dbReference type="EMBL" id="PHJ15922.1"/>
    </source>
</evidence>
<accession>A0A2C6KHB7</accession>
<feature type="region of interest" description="Disordered" evidence="1">
    <location>
        <begin position="86"/>
        <end position="107"/>
    </location>
</feature>
<dbReference type="VEuPathDB" id="ToxoDB:CSUI_010263"/>
<evidence type="ECO:0000313" key="3">
    <source>
        <dbReference type="Proteomes" id="UP000221165"/>
    </source>
</evidence>
<gene>
    <name evidence="2" type="ORF">CSUI_010263</name>
</gene>
<proteinExistence type="predicted"/>
<dbReference type="AlphaFoldDB" id="A0A2C6KHB7"/>
<dbReference type="GeneID" id="94433579"/>
<sequence length="551" mass="61276">MCDVGGISSSFRNLAVFLSIKMACFLSLGLIEDVFHPRSHRYYFTSLSKRSSWSPSKPHAVRCMYTRAAGAAATRRMLVPRYTSAVSSPSSLNRCSSSSSSRLSFPNPTSILPSSLSSSSSSISCDSSTLSGHHSKPPSPPLFSCQLKQSSLHSSLLQLLSYNAIHSQKRSLHSKRPSSVNTHPGVISRTSLARGLLNFLYQRYQTRSSSSFPLHRPSPHSSSERSSSLRLAENEESTNIFRQAGIFSQNKLLQVYRHSHLLSFLLGEIRSSSLPRQEGFLMLNSRRPLGFENFFPEKELTKRTPSRSSSSSSSKEDKKSSSSSSSQPRWREEEGQDQHRPAPSQNRPSSSSRGRAPNEKEKNDEPSGEKKKDLPKKKSDSSSSYDNHPFGFSNFPRRQPSGTKESQREGSTRREEGERGFPFPPPPPPPPGGLGAIQREMLKLFAWASLWSFALYAVLKPRKQELSMQEFLSKYVANGLVERLEVLGDRGECRATVYVTNPAALHPSSSSFSFELSRSIDVSAASWIESSGRIECRGKNLPGRREVKRCL</sequence>
<feature type="compositionally biased region" description="Polar residues" evidence="1">
    <location>
        <begin position="343"/>
        <end position="353"/>
    </location>
</feature>
<reference evidence="2 3" key="1">
    <citation type="journal article" date="2017" name="Int. J. Parasitol.">
        <title>The genome of the protozoan parasite Cystoisospora suis and a reverse vaccinology approach to identify vaccine candidates.</title>
        <authorList>
            <person name="Palmieri N."/>
            <person name="Shrestha A."/>
            <person name="Ruttkowski B."/>
            <person name="Beck T."/>
            <person name="Vogl C."/>
            <person name="Tomley F."/>
            <person name="Blake D.P."/>
            <person name="Joachim A."/>
        </authorList>
    </citation>
    <scope>NUCLEOTIDE SEQUENCE [LARGE SCALE GENOMIC DNA]</scope>
    <source>
        <strain evidence="2 3">Wien I</strain>
    </source>
</reference>
<feature type="compositionally biased region" description="Basic and acidic residues" evidence="1">
    <location>
        <begin position="405"/>
        <end position="419"/>
    </location>
</feature>
<protein>
    <submittedName>
        <fullName evidence="2">Afg3 atpase family</fullName>
    </submittedName>
</protein>
<feature type="region of interest" description="Disordered" evidence="1">
    <location>
        <begin position="209"/>
        <end position="231"/>
    </location>
</feature>
<dbReference type="RefSeq" id="XP_067917654.1">
    <property type="nucleotide sequence ID" value="XM_068070368.1"/>
</dbReference>
<dbReference type="Proteomes" id="UP000221165">
    <property type="component" value="Unassembled WGS sequence"/>
</dbReference>